<dbReference type="InterPro" id="IPR010982">
    <property type="entry name" value="Lambda_DNA-bd_dom_sf"/>
</dbReference>
<dbReference type="SUPFAM" id="SSF47413">
    <property type="entry name" value="lambda repressor-like DNA-binding domains"/>
    <property type="match status" value="1"/>
</dbReference>
<dbReference type="InterPro" id="IPR001387">
    <property type="entry name" value="Cro/C1-type_HTH"/>
</dbReference>
<proteinExistence type="predicted"/>
<accession>A0ABT0D617</accession>
<dbReference type="CDD" id="cd00093">
    <property type="entry name" value="HTH_XRE"/>
    <property type="match status" value="1"/>
</dbReference>
<sequence>MERSSPCLSPAQCRAARGFLDWTQDELAAAAGVSRSTIRDFEVGRHALHRATEAVLVRTFEGAGICLLPDDGAGCGVRLRPVDDAGSPDAK</sequence>
<protein>
    <submittedName>
        <fullName evidence="2">Helix-turn-helix domain-containing protein</fullName>
    </submittedName>
</protein>
<dbReference type="EMBL" id="JALKCH010000001">
    <property type="protein sequence ID" value="MCK0195388.1"/>
    <property type="molecule type" value="Genomic_DNA"/>
</dbReference>
<evidence type="ECO:0000313" key="2">
    <source>
        <dbReference type="EMBL" id="MCK0195388.1"/>
    </source>
</evidence>
<reference evidence="2 3" key="1">
    <citation type="submission" date="2022-04" db="EMBL/GenBank/DDBJ databases">
        <authorList>
            <person name="Grouzdev D.S."/>
            <person name="Pantiukh K.S."/>
            <person name="Krutkina M.S."/>
        </authorList>
    </citation>
    <scope>NUCLEOTIDE SEQUENCE [LARGE SCALE GENOMIC DNA]</scope>
    <source>
        <strain evidence="2 3">6x-1</strain>
    </source>
</reference>
<dbReference type="RefSeq" id="WP_247025677.1">
    <property type="nucleotide sequence ID" value="NZ_JALKCH010000001.1"/>
</dbReference>
<dbReference type="Gene3D" id="1.10.260.40">
    <property type="entry name" value="lambda repressor-like DNA-binding domains"/>
    <property type="match status" value="1"/>
</dbReference>
<evidence type="ECO:0000313" key="3">
    <source>
        <dbReference type="Proteomes" id="UP001203284"/>
    </source>
</evidence>
<name>A0ABT0D617_9HYPH</name>
<comment type="caution">
    <text evidence="2">The sequence shown here is derived from an EMBL/GenBank/DDBJ whole genome shotgun (WGS) entry which is preliminary data.</text>
</comment>
<gene>
    <name evidence="2" type="ORF">MWN34_00520</name>
</gene>
<keyword evidence="3" id="KW-1185">Reference proteome</keyword>
<feature type="domain" description="HTH cro/C1-type" evidence="1">
    <location>
        <begin position="14"/>
        <end position="46"/>
    </location>
</feature>
<dbReference type="PROSITE" id="PS50943">
    <property type="entry name" value="HTH_CROC1"/>
    <property type="match status" value="1"/>
</dbReference>
<dbReference type="Proteomes" id="UP001203284">
    <property type="component" value="Unassembled WGS sequence"/>
</dbReference>
<organism evidence="2 3">
    <name type="scientific">Ancylobacter crimeensis</name>
    <dbReference type="NCBI Taxonomy" id="2579147"/>
    <lineage>
        <taxon>Bacteria</taxon>
        <taxon>Pseudomonadati</taxon>
        <taxon>Pseudomonadota</taxon>
        <taxon>Alphaproteobacteria</taxon>
        <taxon>Hyphomicrobiales</taxon>
        <taxon>Xanthobacteraceae</taxon>
        <taxon>Ancylobacter</taxon>
    </lineage>
</organism>
<dbReference type="Pfam" id="PF01381">
    <property type="entry name" value="HTH_3"/>
    <property type="match status" value="1"/>
</dbReference>
<evidence type="ECO:0000259" key="1">
    <source>
        <dbReference type="PROSITE" id="PS50943"/>
    </source>
</evidence>